<keyword evidence="4 7" id="KW-0442">Lipid degradation</keyword>
<keyword evidence="3 7" id="KW-0378">Hydrolase</keyword>
<evidence type="ECO:0000256" key="5">
    <source>
        <dbReference type="ARBA" id="ARBA00023098"/>
    </source>
</evidence>
<evidence type="ECO:0000256" key="4">
    <source>
        <dbReference type="ARBA" id="ARBA00022963"/>
    </source>
</evidence>
<dbReference type="Proteomes" id="UP000887566">
    <property type="component" value="Unplaced"/>
</dbReference>
<reference evidence="9" key="1">
    <citation type="submission" date="2022-11" db="UniProtKB">
        <authorList>
            <consortium name="WormBaseParasite"/>
        </authorList>
    </citation>
    <scope>IDENTIFICATION</scope>
</reference>
<evidence type="ECO:0000313" key="9">
    <source>
        <dbReference type="WBParaSite" id="PSAMB.scaffold1684size28756.g14362.t1"/>
    </source>
</evidence>
<dbReference type="Pfam" id="PF04916">
    <property type="entry name" value="Phospholip_B"/>
    <property type="match status" value="1"/>
</dbReference>
<dbReference type="GO" id="GO:0004620">
    <property type="term" value="F:phospholipase activity"/>
    <property type="evidence" value="ECO:0007669"/>
    <property type="project" value="InterPro"/>
</dbReference>
<keyword evidence="2" id="KW-0732">Signal</keyword>
<organism evidence="8 9">
    <name type="scientific">Plectus sambesii</name>
    <dbReference type="NCBI Taxonomy" id="2011161"/>
    <lineage>
        <taxon>Eukaryota</taxon>
        <taxon>Metazoa</taxon>
        <taxon>Ecdysozoa</taxon>
        <taxon>Nematoda</taxon>
        <taxon>Chromadorea</taxon>
        <taxon>Plectida</taxon>
        <taxon>Plectina</taxon>
        <taxon>Plectoidea</taxon>
        <taxon>Plectidae</taxon>
        <taxon>Plectus</taxon>
    </lineage>
</organism>
<keyword evidence="6" id="KW-0325">Glycoprotein</keyword>
<protein>
    <recommendedName>
        <fullName evidence="7">Phospholipase B-like</fullName>
        <ecNumber evidence="7">3.1.1.-</ecNumber>
    </recommendedName>
</protein>
<evidence type="ECO:0000256" key="2">
    <source>
        <dbReference type="ARBA" id="ARBA00022729"/>
    </source>
</evidence>
<dbReference type="EC" id="3.1.1.-" evidence="7"/>
<dbReference type="AlphaFoldDB" id="A0A914VBR3"/>
<keyword evidence="5 7" id="KW-0443">Lipid metabolism</keyword>
<keyword evidence="8" id="KW-1185">Reference proteome</keyword>
<dbReference type="InterPro" id="IPR007000">
    <property type="entry name" value="PLipase_B-like"/>
</dbReference>
<proteinExistence type="inferred from homology"/>
<dbReference type="GO" id="GO:0009395">
    <property type="term" value="P:phospholipid catabolic process"/>
    <property type="evidence" value="ECO:0007669"/>
    <property type="project" value="TreeGrafter"/>
</dbReference>
<dbReference type="Gene3D" id="2.10.70.60">
    <property type="entry name" value="Phospholipase B-like, domain 1"/>
    <property type="match status" value="1"/>
</dbReference>
<dbReference type="WBParaSite" id="PSAMB.scaffold1684size28756.g14362.t1">
    <property type="protein sequence ID" value="PSAMB.scaffold1684size28756.g14362.t1"/>
    <property type="gene ID" value="PSAMB.scaffold1684size28756.g14362"/>
</dbReference>
<dbReference type="GO" id="GO:0005576">
    <property type="term" value="C:extracellular region"/>
    <property type="evidence" value="ECO:0007669"/>
    <property type="project" value="TreeGrafter"/>
</dbReference>
<name>A0A914VBR3_9BILA</name>
<evidence type="ECO:0000256" key="1">
    <source>
        <dbReference type="ARBA" id="ARBA00007835"/>
    </source>
</evidence>
<dbReference type="PANTHER" id="PTHR12370:SF3">
    <property type="entry name" value="PHOSPHOLIPASE B-LIKE 2-RELATED"/>
    <property type="match status" value="1"/>
</dbReference>
<comment type="function">
    <text evidence="7">Putative phospholipase.</text>
</comment>
<dbReference type="InterPro" id="IPR043040">
    <property type="entry name" value="PLipase_B-like_dom1"/>
</dbReference>
<evidence type="ECO:0000256" key="7">
    <source>
        <dbReference type="RuleBase" id="RU364138"/>
    </source>
</evidence>
<accession>A0A914VBR3</accession>
<comment type="similarity">
    <text evidence="1 7">Belongs to the phospholipase B-like family.</text>
</comment>
<dbReference type="PANTHER" id="PTHR12370">
    <property type="entry name" value="PHOSPHOLIPASE B-RELATED"/>
    <property type="match status" value="1"/>
</dbReference>
<evidence type="ECO:0000256" key="3">
    <source>
        <dbReference type="ARBA" id="ARBA00022801"/>
    </source>
</evidence>
<evidence type="ECO:0000256" key="6">
    <source>
        <dbReference type="ARBA" id="ARBA00023180"/>
    </source>
</evidence>
<evidence type="ECO:0000313" key="8">
    <source>
        <dbReference type="Proteomes" id="UP000887566"/>
    </source>
</evidence>
<dbReference type="InterPro" id="IPR043041">
    <property type="entry name" value="PLipase_B-like_dom2"/>
</dbReference>
<dbReference type="Gene3D" id="1.10.439.20">
    <property type="entry name" value="Phospholipase B-like, domain 2"/>
    <property type="match status" value="1"/>
</dbReference>
<sequence>MISLRGVTCLDGSQYAVMASILRLSAVAVLLAFAVADLSEEYFDYYQEGFNGPYKTLSVCVDNHGQLFTKDGTDCDRRVALGKFRNAINQTGWSFLEVETSDEFEPEIQAYAAGVAEGILTRTLITYQWRNTREDYCVDFEGYCDRLHDFLQKNMKWLRSQLVSKPKSDLYWNQTMKALCGQGKRQPDELTYPSERQFWRGSPFVIAYIRQLQRGREEKYG</sequence>